<dbReference type="PANTHER" id="PTHR43649">
    <property type="entry name" value="ARABINOSE-BINDING PROTEIN-RELATED"/>
    <property type="match status" value="1"/>
</dbReference>
<protein>
    <submittedName>
        <fullName evidence="2">ABC transporter substrate-binding protein</fullName>
    </submittedName>
</protein>
<evidence type="ECO:0000256" key="1">
    <source>
        <dbReference type="SAM" id="SignalP"/>
    </source>
</evidence>
<accession>A0A917HRK3</accession>
<sequence length="415" mass="47247">MRRMIALLVVCGIAISLTACQKDLNKKEPVITQEIRFQVLPLGRTKTLENIVERYNAEHPQVKIVVEETDTKQIMSPTQYLREELPADIVLFSSGEPGDLKQLEKEDLLLDLNISLQSLESSLPPALLAGSILNDKQIVVPVSINPSVMYYNKRLFERAGLDMPGDDWTWEQYDSYSRAIDQLGTDIYGSQLSFVFPPFPNQFSWLVQNSGNSIQSTDGWYQDYIDSPETVHVAQWLYNYFKHNKGKSMESFPRFEEGIVGMSGRAMDTELYNKPNSTVELGIATWPHFEGTARANPASYVYYGISSKSKAPKEAWKFLEYLYFNANDDAVALAHANYTVPVFEPLREAARKGADETAELYYREAEYAYTMPISPRNPIWSDKALSMFSEIWTSPIDEIQQRLHEVGVELDKLEG</sequence>
<keyword evidence="1" id="KW-0732">Signal</keyword>
<dbReference type="Proteomes" id="UP000600247">
    <property type="component" value="Unassembled WGS sequence"/>
</dbReference>
<gene>
    <name evidence="2" type="ORF">GCM10010918_51700</name>
</gene>
<keyword evidence="3" id="KW-1185">Reference proteome</keyword>
<dbReference type="InterPro" id="IPR050490">
    <property type="entry name" value="Bact_solute-bd_prot1"/>
</dbReference>
<dbReference type="AlphaFoldDB" id="A0A917HRK3"/>
<dbReference type="PROSITE" id="PS51257">
    <property type="entry name" value="PROKAR_LIPOPROTEIN"/>
    <property type="match status" value="1"/>
</dbReference>
<comment type="caution">
    <text evidence="2">The sequence shown here is derived from an EMBL/GenBank/DDBJ whole genome shotgun (WGS) entry which is preliminary data.</text>
</comment>
<dbReference type="Gene3D" id="3.40.190.10">
    <property type="entry name" value="Periplasmic binding protein-like II"/>
    <property type="match status" value="1"/>
</dbReference>
<dbReference type="EMBL" id="BMHY01000017">
    <property type="protein sequence ID" value="GGG87094.1"/>
    <property type="molecule type" value="Genomic_DNA"/>
</dbReference>
<feature type="signal peptide" evidence="1">
    <location>
        <begin position="1"/>
        <end position="21"/>
    </location>
</feature>
<dbReference type="SUPFAM" id="SSF53850">
    <property type="entry name" value="Periplasmic binding protein-like II"/>
    <property type="match status" value="1"/>
</dbReference>
<evidence type="ECO:0000313" key="2">
    <source>
        <dbReference type="EMBL" id="GGG87094.1"/>
    </source>
</evidence>
<dbReference type="InterPro" id="IPR006059">
    <property type="entry name" value="SBP"/>
</dbReference>
<dbReference type="PANTHER" id="PTHR43649:SF12">
    <property type="entry name" value="DIACETYLCHITOBIOSE BINDING PROTEIN DASA"/>
    <property type="match status" value="1"/>
</dbReference>
<reference evidence="2 3" key="1">
    <citation type="journal article" date="2014" name="Int. J. Syst. Evol. Microbiol.">
        <title>Complete genome sequence of Corynebacterium casei LMG S-19264T (=DSM 44701T), isolated from a smear-ripened cheese.</title>
        <authorList>
            <consortium name="US DOE Joint Genome Institute (JGI-PGF)"/>
            <person name="Walter F."/>
            <person name="Albersmeier A."/>
            <person name="Kalinowski J."/>
            <person name="Ruckert C."/>
        </authorList>
    </citation>
    <scope>NUCLEOTIDE SEQUENCE [LARGE SCALE GENOMIC DNA]</scope>
    <source>
        <strain evidence="2 3">CGMCC 1.15286</strain>
    </source>
</reference>
<organism evidence="2 3">
    <name type="scientific">Paenibacillus radicis</name>
    <name type="common">ex Gao et al. 2016</name>
    <dbReference type="NCBI Taxonomy" id="1737354"/>
    <lineage>
        <taxon>Bacteria</taxon>
        <taxon>Bacillati</taxon>
        <taxon>Bacillota</taxon>
        <taxon>Bacilli</taxon>
        <taxon>Bacillales</taxon>
        <taxon>Paenibacillaceae</taxon>
        <taxon>Paenibacillus</taxon>
    </lineage>
</organism>
<evidence type="ECO:0000313" key="3">
    <source>
        <dbReference type="Proteomes" id="UP000600247"/>
    </source>
</evidence>
<dbReference type="Pfam" id="PF01547">
    <property type="entry name" value="SBP_bac_1"/>
    <property type="match status" value="1"/>
</dbReference>
<feature type="chain" id="PRO_5039620823" evidence="1">
    <location>
        <begin position="22"/>
        <end position="415"/>
    </location>
</feature>
<name>A0A917HRK3_9BACL</name>
<proteinExistence type="predicted"/>